<accession>A0ABQ5CTA6</accession>
<evidence type="ECO:0000256" key="1">
    <source>
        <dbReference type="SAM" id="MobiDB-lite"/>
    </source>
</evidence>
<dbReference type="Proteomes" id="UP001151760">
    <property type="component" value="Unassembled WGS sequence"/>
</dbReference>
<feature type="domain" description="Reverse transcriptase Ty1/copia-type" evidence="2">
    <location>
        <begin position="243"/>
        <end position="357"/>
    </location>
</feature>
<dbReference type="InterPro" id="IPR057670">
    <property type="entry name" value="SH3_retrovirus"/>
</dbReference>
<reference evidence="4" key="1">
    <citation type="journal article" date="2022" name="Int. J. Mol. Sci.">
        <title>Draft Genome of Tanacetum Coccineum: Genomic Comparison of Closely Related Tanacetum-Family Plants.</title>
        <authorList>
            <person name="Yamashiro T."/>
            <person name="Shiraishi A."/>
            <person name="Nakayama K."/>
            <person name="Satake H."/>
        </authorList>
    </citation>
    <scope>NUCLEOTIDE SEQUENCE</scope>
</reference>
<feature type="compositionally biased region" description="Low complexity" evidence="1">
    <location>
        <begin position="140"/>
        <end position="151"/>
    </location>
</feature>
<feature type="compositionally biased region" description="Low complexity" evidence="1">
    <location>
        <begin position="180"/>
        <end position="194"/>
    </location>
</feature>
<sequence>MHDKNPDLSFLHVFGSLCYPTNDSEDLGKLNAKADIGIFVGYAPVKKAFRIYNRRTWKIMETIHVTFDELTVVASEQFSSGPGLQVMTPATSSSRLVPNLVSQQPFNPPTRNDWDRLCQPIAVKIAGSPSSTTIDLDAPSSGTSSTNQQQQSLIISQGVKEPIPNAHFDDPCHEPLHDVSTSQESSSNAQSSHSPLELIGRWTKDHPLANVIGDLSRPVFTRKQLETDAMCNVDQIEVDLQGKKDEFSEVLKNKARLVAQGFKQEGINFEESFTPVARIEAIRIFVENAANKNMTIYQMNVKTTFLNGKLKEDVYVSQPEGFVDQDNPSHVYKLKKALYGLKQAPRAWYDMLSSFLIS</sequence>
<protein>
    <submittedName>
        <fullName evidence="4">Retrovirus-related pol polyprotein from transposon TNT 1-94</fullName>
    </submittedName>
</protein>
<evidence type="ECO:0000313" key="5">
    <source>
        <dbReference type="Proteomes" id="UP001151760"/>
    </source>
</evidence>
<evidence type="ECO:0000259" key="2">
    <source>
        <dbReference type="Pfam" id="PF07727"/>
    </source>
</evidence>
<feature type="domain" description="Retroviral polymerase SH3-like" evidence="3">
    <location>
        <begin position="16"/>
        <end position="72"/>
    </location>
</feature>
<feature type="region of interest" description="Disordered" evidence="1">
    <location>
        <begin position="129"/>
        <end position="151"/>
    </location>
</feature>
<name>A0ABQ5CTA6_9ASTR</name>
<evidence type="ECO:0000259" key="3">
    <source>
        <dbReference type="Pfam" id="PF25597"/>
    </source>
</evidence>
<keyword evidence="5" id="KW-1185">Reference proteome</keyword>
<dbReference type="EMBL" id="BQNB010014615">
    <property type="protein sequence ID" value="GJT30315.1"/>
    <property type="molecule type" value="Genomic_DNA"/>
</dbReference>
<feature type="region of interest" description="Disordered" evidence="1">
    <location>
        <begin position="163"/>
        <end position="195"/>
    </location>
</feature>
<gene>
    <name evidence="4" type="ORF">Tco_0910590</name>
</gene>
<organism evidence="4 5">
    <name type="scientific">Tanacetum coccineum</name>
    <dbReference type="NCBI Taxonomy" id="301880"/>
    <lineage>
        <taxon>Eukaryota</taxon>
        <taxon>Viridiplantae</taxon>
        <taxon>Streptophyta</taxon>
        <taxon>Embryophyta</taxon>
        <taxon>Tracheophyta</taxon>
        <taxon>Spermatophyta</taxon>
        <taxon>Magnoliopsida</taxon>
        <taxon>eudicotyledons</taxon>
        <taxon>Gunneridae</taxon>
        <taxon>Pentapetalae</taxon>
        <taxon>asterids</taxon>
        <taxon>campanulids</taxon>
        <taxon>Asterales</taxon>
        <taxon>Asteraceae</taxon>
        <taxon>Asteroideae</taxon>
        <taxon>Anthemideae</taxon>
        <taxon>Anthemidinae</taxon>
        <taxon>Tanacetum</taxon>
    </lineage>
</organism>
<dbReference type="Pfam" id="PF25597">
    <property type="entry name" value="SH3_retrovirus"/>
    <property type="match status" value="1"/>
</dbReference>
<evidence type="ECO:0000313" key="4">
    <source>
        <dbReference type="EMBL" id="GJT30315.1"/>
    </source>
</evidence>
<feature type="compositionally biased region" description="Basic and acidic residues" evidence="1">
    <location>
        <begin position="167"/>
        <end position="177"/>
    </location>
</feature>
<comment type="caution">
    <text evidence="4">The sequence shown here is derived from an EMBL/GenBank/DDBJ whole genome shotgun (WGS) entry which is preliminary data.</text>
</comment>
<dbReference type="Pfam" id="PF07727">
    <property type="entry name" value="RVT_2"/>
    <property type="match status" value="1"/>
</dbReference>
<proteinExistence type="predicted"/>
<dbReference type="InterPro" id="IPR013103">
    <property type="entry name" value="RVT_2"/>
</dbReference>
<reference evidence="4" key="2">
    <citation type="submission" date="2022-01" db="EMBL/GenBank/DDBJ databases">
        <authorList>
            <person name="Yamashiro T."/>
            <person name="Shiraishi A."/>
            <person name="Satake H."/>
            <person name="Nakayama K."/>
        </authorList>
    </citation>
    <scope>NUCLEOTIDE SEQUENCE</scope>
</reference>